<dbReference type="SUPFAM" id="SSF53271">
    <property type="entry name" value="PRTase-like"/>
    <property type="match status" value="1"/>
</dbReference>
<dbReference type="Gene3D" id="3.30.1310.20">
    <property type="entry name" value="PRTase-like"/>
    <property type="match status" value="1"/>
</dbReference>
<dbReference type="AlphaFoldDB" id="A0A3B0RNU7"/>
<proteinExistence type="predicted"/>
<dbReference type="EMBL" id="UOEI01000035">
    <property type="protein sequence ID" value="VAV90296.1"/>
    <property type="molecule type" value="Genomic_DNA"/>
</dbReference>
<keyword evidence="2" id="KW-0808">Transferase</keyword>
<accession>A0A3B0RNU7</accession>
<name>A0A3B0RNU7_9ZZZZ</name>
<dbReference type="InterPro" id="IPR000836">
    <property type="entry name" value="PRTase_dom"/>
</dbReference>
<organism evidence="2">
    <name type="scientific">hydrothermal vent metagenome</name>
    <dbReference type="NCBI Taxonomy" id="652676"/>
    <lineage>
        <taxon>unclassified sequences</taxon>
        <taxon>metagenomes</taxon>
        <taxon>ecological metagenomes</taxon>
    </lineage>
</organism>
<reference evidence="2" key="1">
    <citation type="submission" date="2018-06" db="EMBL/GenBank/DDBJ databases">
        <authorList>
            <person name="Zhirakovskaya E."/>
        </authorList>
    </citation>
    <scope>NUCLEOTIDE SEQUENCE</scope>
</reference>
<dbReference type="Gene3D" id="3.40.50.2020">
    <property type="match status" value="1"/>
</dbReference>
<dbReference type="GO" id="GO:0016740">
    <property type="term" value="F:transferase activity"/>
    <property type="evidence" value="ECO:0007669"/>
    <property type="project" value="UniProtKB-KW"/>
</dbReference>
<dbReference type="InterPro" id="IPR029057">
    <property type="entry name" value="PRTase-like"/>
</dbReference>
<dbReference type="Pfam" id="PF00156">
    <property type="entry name" value="Pribosyltran"/>
    <property type="match status" value="1"/>
</dbReference>
<evidence type="ECO:0000313" key="2">
    <source>
        <dbReference type="EMBL" id="VAV90296.1"/>
    </source>
</evidence>
<feature type="domain" description="Phosphoribosyltransferase" evidence="1">
    <location>
        <begin position="27"/>
        <end position="186"/>
    </location>
</feature>
<evidence type="ECO:0000259" key="1">
    <source>
        <dbReference type="Pfam" id="PF00156"/>
    </source>
</evidence>
<protein>
    <submittedName>
        <fullName evidence="2">Phosphoribosyl transferase domain protein</fullName>
    </submittedName>
</protein>
<sequence>MGAMQFRDRFQAGELLGELLHRELGKIDDGIVLGLPRGGVPVAAAVAHRLGLPLDVYLVRKLGVPGHEEYAMGAIASGGIRVLNEDAVRSLGINQTTVDAVAERELVELQRREIAYRGTHPALDLEGKNVILVDDGIATGASMRAAVEAVRSAKPGSITVAVPVAPLSTIETLAETADRVVAVEMPDPFYAVGWHYDDFTQTTDDEVRRLLEA</sequence>
<gene>
    <name evidence="2" type="ORF">MNBD_ACTINO01-1700</name>
</gene>
<dbReference type="CDD" id="cd06223">
    <property type="entry name" value="PRTases_typeI"/>
    <property type="match status" value="1"/>
</dbReference>